<sequence>CKTRKAIELMDKATRVTMVDFLAQWGAMNPQ</sequence>
<reference evidence="1" key="1">
    <citation type="submission" date="2023-10" db="EMBL/GenBank/DDBJ databases">
        <title>Genome assemblies of two species of porcelain crab, Petrolisthes cinctipes and Petrolisthes manimaculis (Anomura: Porcellanidae).</title>
        <authorList>
            <person name="Angst P."/>
        </authorList>
    </citation>
    <scope>NUCLEOTIDE SEQUENCE</scope>
    <source>
        <strain evidence="1">PB745_01</strain>
        <tissue evidence="1">Gill</tissue>
    </source>
</reference>
<comment type="caution">
    <text evidence="1">The sequence shown here is derived from an EMBL/GenBank/DDBJ whole genome shotgun (WGS) entry which is preliminary data.</text>
</comment>
<organism evidence="1 2">
    <name type="scientific">Petrolisthes cinctipes</name>
    <name type="common">Flat porcelain crab</name>
    <dbReference type="NCBI Taxonomy" id="88211"/>
    <lineage>
        <taxon>Eukaryota</taxon>
        <taxon>Metazoa</taxon>
        <taxon>Ecdysozoa</taxon>
        <taxon>Arthropoda</taxon>
        <taxon>Crustacea</taxon>
        <taxon>Multicrustacea</taxon>
        <taxon>Malacostraca</taxon>
        <taxon>Eumalacostraca</taxon>
        <taxon>Eucarida</taxon>
        <taxon>Decapoda</taxon>
        <taxon>Pleocyemata</taxon>
        <taxon>Anomura</taxon>
        <taxon>Galatheoidea</taxon>
        <taxon>Porcellanidae</taxon>
        <taxon>Petrolisthes</taxon>
    </lineage>
</organism>
<accession>A0AAE1BQS8</accession>
<keyword evidence="2" id="KW-1185">Reference proteome</keyword>
<feature type="non-terminal residue" evidence="1">
    <location>
        <position position="1"/>
    </location>
</feature>
<protein>
    <submittedName>
        <fullName evidence="1">Uncharacterized protein</fullName>
    </submittedName>
</protein>
<name>A0AAE1BQS8_PETCI</name>
<gene>
    <name evidence="1" type="ORF">Pcinc_038315</name>
</gene>
<proteinExistence type="predicted"/>
<evidence type="ECO:0000313" key="1">
    <source>
        <dbReference type="EMBL" id="KAK3855271.1"/>
    </source>
</evidence>
<dbReference type="Proteomes" id="UP001286313">
    <property type="component" value="Unassembled WGS sequence"/>
</dbReference>
<evidence type="ECO:0000313" key="2">
    <source>
        <dbReference type="Proteomes" id="UP001286313"/>
    </source>
</evidence>
<dbReference type="EMBL" id="JAWQEG010006278">
    <property type="protein sequence ID" value="KAK3855271.1"/>
    <property type="molecule type" value="Genomic_DNA"/>
</dbReference>
<dbReference type="AlphaFoldDB" id="A0AAE1BQS8"/>